<evidence type="ECO:0000256" key="6">
    <source>
        <dbReference type="SAM" id="Phobius"/>
    </source>
</evidence>
<feature type="domain" description="Ig-like" evidence="7">
    <location>
        <begin position="54"/>
        <end position="145"/>
    </location>
</feature>
<protein>
    <submittedName>
        <fullName evidence="8">Transmembrane and immunoglobulin domain containing 1</fullName>
    </submittedName>
</protein>
<keyword evidence="6" id="KW-1133">Transmembrane helix</keyword>
<dbReference type="GO" id="GO:0098609">
    <property type="term" value="P:cell-cell adhesion"/>
    <property type="evidence" value="ECO:0007669"/>
    <property type="project" value="TreeGrafter"/>
</dbReference>
<dbReference type="GO" id="GO:0030334">
    <property type="term" value="P:regulation of cell migration"/>
    <property type="evidence" value="ECO:0007669"/>
    <property type="project" value="Ensembl"/>
</dbReference>
<dbReference type="InterPro" id="IPR003598">
    <property type="entry name" value="Ig_sub2"/>
</dbReference>
<keyword evidence="2 6" id="KW-0472">Membrane</keyword>
<dbReference type="GO" id="GO:0005829">
    <property type="term" value="C:cytosol"/>
    <property type="evidence" value="ECO:0007669"/>
    <property type="project" value="Ensembl"/>
</dbReference>
<feature type="transmembrane region" description="Helical" evidence="6">
    <location>
        <begin position="254"/>
        <end position="274"/>
    </location>
</feature>
<dbReference type="Ensembl" id="ENSNNAT00000003283.1">
    <property type="protein sequence ID" value="ENSNNAP00000003125.1"/>
    <property type="gene ID" value="ENSNNAG00000002144.1"/>
</dbReference>
<dbReference type="CDD" id="cd00096">
    <property type="entry name" value="Ig"/>
    <property type="match status" value="1"/>
</dbReference>
<evidence type="ECO:0000313" key="9">
    <source>
        <dbReference type="Proteomes" id="UP000694559"/>
    </source>
</evidence>
<reference evidence="8" key="1">
    <citation type="submission" date="2025-08" db="UniProtKB">
        <authorList>
            <consortium name="Ensembl"/>
        </authorList>
    </citation>
    <scope>IDENTIFICATION</scope>
</reference>
<comment type="subcellular location">
    <subcellularLocation>
        <location evidence="1">Membrane</location>
        <topology evidence="1">Single-pass type I membrane protein</topology>
    </subcellularLocation>
</comment>
<evidence type="ECO:0000256" key="5">
    <source>
        <dbReference type="ARBA" id="ARBA00023319"/>
    </source>
</evidence>
<evidence type="ECO:0000256" key="1">
    <source>
        <dbReference type="ARBA" id="ARBA00004479"/>
    </source>
</evidence>
<reference evidence="8" key="2">
    <citation type="submission" date="2025-09" db="UniProtKB">
        <authorList>
            <consortium name="Ensembl"/>
        </authorList>
    </citation>
    <scope>IDENTIFICATION</scope>
</reference>
<evidence type="ECO:0000256" key="2">
    <source>
        <dbReference type="ARBA" id="ARBA00023136"/>
    </source>
</evidence>
<dbReference type="InterPro" id="IPR051275">
    <property type="entry name" value="Cell_adhesion_signaling"/>
</dbReference>
<dbReference type="InterPro" id="IPR013098">
    <property type="entry name" value="Ig_I-set"/>
</dbReference>
<keyword evidence="9" id="KW-1185">Reference proteome</keyword>
<keyword evidence="4" id="KW-0325">Glycoprotein</keyword>
<dbReference type="GO" id="GO:0005886">
    <property type="term" value="C:plasma membrane"/>
    <property type="evidence" value="ECO:0007669"/>
    <property type="project" value="Ensembl"/>
</dbReference>
<dbReference type="OrthoDB" id="6106100at2759"/>
<dbReference type="SUPFAM" id="SSF48726">
    <property type="entry name" value="Immunoglobulin"/>
    <property type="match status" value="1"/>
</dbReference>
<dbReference type="PROSITE" id="PS50835">
    <property type="entry name" value="IG_LIKE"/>
    <property type="match status" value="2"/>
</dbReference>
<keyword evidence="6" id="KW-0812">Transmembrane</keyword>
<dbReference type="InterPro" id="IPR013783">
    <property type="entry name" value="Ig-like_fold"/>
</dbReference>
<proteinExistence type="predicted"/>
<dbReference type="InterPro" id="IPR036179">
    <property type="entry name" value="Ig-like_dom_sf"/>
</dbReference>
<gene>
    <name evidence="8" type="primary">TMIGD1</name>
</gene>
<dbReference type="GO" id="GO:0005911">
    <property type="term" value="C:cell-cell junction"/>
    <property type="evidence" value="ECO:0007669"/>
    <property type="project" value="TreeGrafter"/>
</dbReference>
<keyword evidence="5" id="KW-0393">Immunoglobulin domain</keyword>
<dbReference type="AlphaFoldDB" id="A0A8C6VBD0"/>
<feature type="domain" description="Ig-like" evidence="7">
    <location>
        <begin position="154"/>
        <end position="242"/>
    </location>
</feature>
<dbReference type="PANTHER" id="PTHR11640">
    <property type="entry name" value="NEPHRIN"/>
    <property type="match status" value="1"/>
</dbReference>
<dbReference type="SMART" id="SM00409">
    <property type="entry name" value="IG"/>
    <property type="match status" value="2"/>
</dbReference>
<dbReference type="FunFam" id="2.60.40.10:FF:000032">
    <property type="entry name" value="palladin isoform X1"/>
    <property type="match status" value="1"/>
</dbReference>
<evidence type="ECO:0000256" key="4">
    <source>
        <dbReference type="ARBA" id="ARBA00023180"/>
    </source>
</evidence>
<dbReference type="GO" id="GO:0043066">
    <property type="term" value="P:negative regulation of apoptotic process"/>
    <property type="evidence" value="ECO:0007669"/>
    <property type="project" value="Ensembl"/>
</dbReference>
<dbReference type="InterPro" id="IPR003599">
    <property type="entry name" value="Ig_sub"/>
</dbReference>
<dbReference type="SMART" id="SM00408">
    <property type="entry name" value="IGc2"/>
    <property type="match status" value="1"/>
</dbReference>
<dbReference type="OMA" id="TCQLARN"/>
<dbReference type="GO" id="GO:0042127">
    <property type="term" value="P:regulation of cell population proliferation"/>
    <property type="evidence" value="ECO:0007669"/>
    <property type="project" value="Ensembl"/>
</dbReference>
<accession>A0A8C6VBD0</accession>
<dbReference type="GO" id="GO:0005739">
    <property type="term" value="C:mitochondrion"/>
    <property type="evidence" value="ECO:0007669"/>
    <property type="project" value="Ensembl"/>
</dbReference>
<dbReference type="Proteomes" id="UP000694559">
    <property type="component" value="Unplaced"/>
</dbReference>
<dbReference type="PANTHER" id="PTHR11640:SF158">
    <property type="entry name" value="V-SET AND IMMUNOGLOBULIN DOMAIN-CONTAINING PROTEIN 10-LIKE 2"/>
    <property type="match status" value="1"/>
</dbReference>
<dbReference type="Gene3D" id="2.60.40.10">
    <property type="entry name" value="Immunoglobulins"/>
    <property type="match status" value="2"/>
</dbReference>
<dbReference type="Pfam" id="PF07679">
    <property type="entry name" value="I-set"/>
    <property type="match status" value="1"/>
</dbReference>
<keyword evidence="3" id="KW-1015">Disulfide bond</keyword>
<evidence type="ECO:0000313" key="8">
    <source>
        <dbReference type="Ensembl" id="ENSNNAP00000003125.1"/>
    </source>
</evidence>
<dbReference type="GO" id="GO:0090559">
    <property type="term" value="P:regulation of membrane permeability"/>
    <property type="evidence" value="ECO:0007669"/>
    <property type="project" value="Ensembl"/>
</dbReference>
<dbReference type="GeneTree" id="ENSGT00510000048311"/>
<evidence type="ECO:0000256" key="3">
    <source>
        <dbReference type="ARBA" id="ARBA00023157"/>
    </source>
</evidence>
<dbReference type="GO" id="GO:0050839">
    <property type="term" value="F:cell adhesion molecule binding"/>
    <property type="evidence" value="ECO:0007669"/>
    <property type="project" value="TreeGrafter"/>
</dbReference>
<dbReference type="InterPro" id="IPR007110">
    <property type="entry name" value="Ig-like_dom"/>
</dbReference>
<name>A0A8C6VBD0_NAJNA</name>
<organism evidence="8 9">
    <name type="scientific">Naja naja</name>
    <name type="common">Indian cobra</name>
    <dbReference type="NCBI Taxonomy" id="35670"/>
    <lineage>
        <taxon>Eukaryota</taxon>
        <taxon>Metazoa</taxon>
        <taxon>Chordata</taxon>
        <taxon>Craniata</taxon>
        <taxon>Vertebrata</taxon>
        <taxon>Euteleostomi</taxon>
        <taxon>Lepidosauria</taxon>
        <taxon>Squamata</taxon>
        <taxon>Bifurcata</taxon>
        <taxon>Unidentata</taxon>
        <taxon>Episquamata</taxon>
        <taxon>Toxicofera</taxon>
        <taxon>Serpentes</taxon>
        <taxon>Colubroidea</taxon>
        <taxon>Elapidae</taxon>
        <taxon>Elapinae</taxon>
        <taxon>Naja</taxon>
    </lineage>
</organism>
<evidence type="ECO:0000259" key="7">
    <source>
        <dbReference type="PROSITE" id="PS50835"/>
    </source>
</evidence>
<sequence length="292" mass="32118">MLTCKAGTSLGRPFKSVEALRAPPLWSLFPAQVLSAKMEGVSYPKLLFLVAIVPGIVTGLELSINANTADYELVTEVGLSQSLWCTVKHPSQAEELLWMRGDREVSLQEGNRVNASNVCISPVTDEDNGVSFTCQLARDKSVQISVLLNVAYAPVLTGEDPPSIPAQWDATLDCHVKANPPAQLTWLKDNETLRLEDSRYWVFQTSELFQLTINQLQASDGGIYTCLAHSPRGMSRKDFHLVIEEEKMPFPTEAVIAAGVVLSLIALFALAVRWQKFIQCFKKADASSHTAL</sequence>